<evidence type="ECO:0000313" key="4">
    <source>
        <dbReference type="WBParaSite" id="HNAJ_0001259701-mRNA-1"/>
    </source>
</evidence>
<sequence>MIGHCLYGRCTQSSTAAPPNPGEQTCGAAPPNPGEQTCRHKTSQSWRADMQTYDGAHSDNVSHIILASRHAGIR</sequence>
<organism evidence="4">
    <name type="scientific">Rodentolepis nana</name>
    <name type="common">Dwarf tapeworm</name>
    <name type="synonym">Hymenolepis nana</name>
    <dbReference type="NCBI Taxonomy" id="102285"/>
    <lineage>
        <taxon>Eukaryota</taxon>
        <taxon>Metazoa</taxon>
        <taxon>Spiralia</taxon>
        <taxon>Lophotrochozoa</taxon>
        <taxon>Platyhelminthes</taxon>
        <taxon>Cestoda</taxon>
        <taxon>Eucestoda</taxon>
        <taxon>Cyclophyllidea</taxon>
        <taxon>Hymenolepididae</taxon>
        <taxon>Rodentolepis</taxon>
    </lineage>
</organism>
<keyword evidence="3" id="KW-1185">Reference proteome</keyword>
<reference evidence="2 3" key="2">
    <citation type="submission" date="2018-11" db="EMBL/GenBank/DDBJ databases">
        <authorList>
            <consortium name="Pathogen Informatics"/>
        </authorList>
    </citation>
    <scope>NUCLEOTIDE SEQUENCE [LARGE SCALE GENOMIC DNA]</scope>
</reference>
<protein>
    <submittedName>
        <fullName evidence="2 4">Uncharacterized protein</fullName>
    </submittedName>
</protein>
<name>A0A0R3TXK2_RODNA</name>
<feature type="region of interest" description="Disordered" evidence="1">
    <location>
        <begin position="13"/>
        <end position="43"/>
    </location>
</feature>
<proteinExistence type="predicted"/>
<evidence type="ECO:0000313" key="3">
    <source>
        <dbReference type="Proteomes" id="UP000278807"/>
    </source>
</evidence>
<reference evidence="4" key="1">
    <citation type="submission" date="2017-02" db="UniProtKB">
        <authorList>
            <consortium name="WormBaseParasite"/>
        </authorList>
    </citation>
    <scope>IDENTIFICATION</scope>
</reference>
<dbReference type="Proteomes" id="UP000278807">
    <property type="component" value="Unassembled WGS sequence"/>
</dbReference>
<gene>
    <name evidence="2" type="ORF">HNAJ_LOCUS12574</name>
</gene>
<accession>A0A0R3TXK2</accession>
<dbReference type="AlphaFoldDB" id="A0A0R3TXK2"/>
<dbReference type="EMBL" id="UZAE01014448">
    <property type="protein sequence ID" value="VDO13475.1"/>
    <property type="molecule type" value="Genomic_DNA"/>
</dbReference>
<dbReference type="WBParaSite" id="HNAJ_0001259701-mRNA-1">
    <property type="protein sequence ID" value="HNAJ_0001259701-mRNA-1"/>
    <property type="gene ID" value="HNAJ_0001259701"/>
</dbReference>
<evidence type="ECO:0000256" key="1">
    <source>
        <dbReference type="SAM" id="MobiDB-lite"/>
    </source>
</evidence>
<evidence type="ECO:0000313" key="2">
    <source>
        <dbReference type="EMBL" id="VDO13475.1"/>
    </source>
</evidence>